<proteinExistence type="predicted"/>
<organism evidence="3 4">
    <name type="scientific">Aphis glycines</name>
    <name type="common">Soybean aphid</name>
    <dbReference type="NCBI Taxonomy" id="307491"/>
    <lineage>
        <taxon>Eukaryota</taxon>
        <taxon>Metazoa</taxon>
        <taxon>Ecdysozoa</taxon>
        <taxon>Arthropoda</taxon>
        <taxon>Hexapoda</taxon>
        <taxon>Insecta</taxon>
        <taxon>Pterygota</taxon>
        <taxon>Neoptera</taxon>
        <taxon>Paraneoptera</taxon>
        <taxon>Hemiptera</taxon>
        <taxon>Sternorrhyncha</taxon>
        <taxon>Aphidomorpha</taxon>
        <taxon>Aphidoidea</taxon>
        <taxon>Aphididae</taxon>
        <taxon>Aphidini</taxon>
        <taxon>Aphis</taxon>
        <taxon>Aphis</taxon>
    </lineage>
</organism>
<comment type="caution">
    <text evidence="3">The sequence shown here is derived from an EMBL/GenBank/DDBJ whole genome shotgun (WGS) entry which is preliminary data.</text>
</comment>
<name>A0A6G0TIV5_APHGL</name>
<evidence type="ECO:0000313" key="3">
    <source>
        <dbReference type="EMBL" id="KAE9533505.1"/>
    </source>
</evidence>
<feature type="region of interest" description="Disordered" evidence="1">
    <location>
        <begin position="1"/>
        <end position="23"/>
    </location>
</feature>
<dbReference type="Gene3D" id="2.30.130.40">
    <property type="entry name" value="LON domain-like"/>
    <property type="match status" value="1"/>
</dbReference>
<protein>
    <recommendedName>
        <fullName evidence="2">CULT domain-containing protein</fullName>
    </recommendedName>
</protein>
<dbReference type="PROSITE" id="PS51788">
    <property type="entry name" value="CULT"/>
    <property type="match status" value="1"/>
</dbReference>
<dbReference type="SUPFAM" id="SSF88697">
    <property type="entry name" value="PUA domain-like"/>
    <property type="match status" value="1"/>
</dbReference>
<dbReference type="InterPro" id="IPR015947">
    <property type="entry name" value="PUA-like_sf"/>
</dbReference>
<dbReference type="InterPro" id="IPR046336">
    <property type="entry name" value="Lon_prtase_N_sf"/>
</dbReference>
<evidence type="ECO:0000313" key="4">
    <source>
        <dbReference type="Proteomes" id="UP000475862"/>
    </source>
</evidence>
<keyword evidence="4" id="KW-1185">Reference proteome</keyword>
<dbReference type="Proteomes" id="UP000475862">
    <property type="component" value="Unassembled WGS sequence"/>
</dbReference>
<accession>A0A6G0TIV5</accession>
<gene>
    <name evidence="3" type="ORF">AGLY_009143</name>
</gene>
<evidence type="ECO:0000259" key="2">
    <source>
        <dbReference type="PROSITE" id="PS51788"/>
    </source>
</evidence>
<sequence length="442" mass="50824">MADSVGNRTSLQRNEPHSRPTSFISPELQLTTFYHQSLKALYQYLGDELDTFAGSTSYKSVIINTVPLLFMKLNVMPGEIASIIANSSDIKFILQYALSRNRPFGIIHKINEDMPTYGVLVAIYNHSLIKESIETKSYEVQIRGLQLFKIHHFKPFPDRNNQTLALARIEIIPIETSNHPYNELCLHPNKYNSSIKLSQKNMWQSQWPSLVYKQFDVHELASRIFKKVRILYKDIKFSNIPSILSFQVTKLGIFTHEEVNELLGIESTNLRLQLELGYFIKHQSMQKLRCSRVHCGVPISNMSYVVPISPKGIEDSYCGSWGALHTLVTVTHLEDNLKVIKSRDVMSEYFWRIGYKNSIIFCPNCRSYLGWFFLVKDNLLSSSPRSFYGLSIDSVTSIDDHILPLVSSDDELPLEEDSDRGIIFEAINDTDILETPYWTFTK</sequence>
<dbReference type="AlphaFoldDB" id="A0A6G0TIV5"/>
<evidence type="ECO:0000256" key="1">
    <source>
        <dbReference type="SAM" id="MobiDB-lite"/>
    </source>
</evidence>
<dbReference type="EMBL" id="VYZN01000034">
    <property type="protein sequence ID" value="KAE9533505.1"/>
    <property type="molecule type" value="Genomic_DNA"/>
</dbReference>
<dbReference type="InterPro" id="IPR034750">
    <property type="entry name" value="CULT"/>
</dbReference>
<dbReference type="OrthoDB" id="6582406at2759"/>
<dbReference type="Gene3D" id="2.170.150.20">
    <property type="entry name" value="Peptide methionine sulfoxide reductase"/>
    <property type="match status" value="1"/>
</dbReference>
<reference evidence="3 4" key="1">
    <citation type="submission" date="2019-08" db="EMBL/GenBank/DDBJ databases">
        <title>The genome of the soybean aphid Biotype 1, its phylome, world population structure and adaptation to the North American continent.</title>
        <authorList>
            <person name="Giordano R."/>
            <person name="Donthu R.K."/>
            <person name="Hernandez A.G."/>
            <person name="Wright C.L."/>
            <person name="Zimin A.V."/>
        </authorList>
    </citation>
    <scope>NUCLEOTIDE SEQUENCE [LARGE SCALE GENOMIC DNA]</scope>
    <source>
        <tissue evidence="3">Whole aphids</tissue>
    </source>
</reference>
<feature type="domain" description="CULT" evidence="2">
    <location>
        <begin position="285"/>
        <end position="399"/>
    </location>
</feature>